<feature type="compositionally biased region" description="Polar residues" evidence="1">
    <location>
        <begin position="133"/>
        <end position="153"/>
    </location>
</feature>
<feature type="compositionally biased region" description="Basic and acidic residues" evidence="1">
    <location>
        <begin position="13"/>
        <end position="23"/>
    </location>
</feature>
<feature type="compositionally biased region" description="Low complexity" evidence="1">
    <location>
        <begin position="64"/>
        <end position="90"/>
    </location>
</feature>
<dbReference type="GeneID" id="89979859"/>
<dbReference type="RefSeq" id="XP_064708826.1">
    <property type="nucleotide sequence ID" value="XM_064855237.1"/>
</dbReference>
<name>A0AAV9NJ88_9EURO</name>
<dbReference type="EMBL" id="JAVRRD010000006">
    <property type="protein sequence ID" value="KAK5057708.1"/>
    <property type="molecule type" value="Genomic_DNA"/>
</dbReference>
<proteinExistence type="predicted"/>
<evidence type="ECO:0000313" key="2">
    <source>
        <dbReference type="EMBL" id="KAK5057708.1"/>
    </source>
</evidence>
<keyword evidence="3" id="KW-1185">Reference proteome</keyword>
<dbReference type="Proteomes" id="UP001358417">
    <property type="component" value="Unassembled WGS sequence"/>
</dbReference>
<organism evidence="2 3">
    <name type="scientific">Exophiala bonariae</name>
    <dbReference type="NCBI Taxonomy" id="1690606"/>
    <lineage>
        <taxon>Eukaryota</taxon>
        <taxon>Fungi</taxon>
        <taxon>Dikarya</taxon>
        <taxon>Ascomycota</taxon>
        <taxon>Pezizomycotina</taxon>
        <taxon>Eurotiomycetes</taxon>
        <taxon>Chaetothyriomycetidae</taxon>
        <taxon>Chaetothyriales</taxon>
        <taxon>Herpotrichiellaceae</taxon>
        <taxon>Exophiala</taxon>
    </lineage>
</organism>
<gene>
    <name evidence="2" type="ORF">LTR84_011709</name>
</gene>
<feature type="region of interest" description="Disordered" evidence="1">
    <location>
        <begin position="271"/>
        <end position="301"/>
    </location>
</feature>
<comment type="caution">
    <text evidence="2">The sequence shown here is derived from an EMBL/GenBank/DDBJ whole genome shotgun (WGS) entry which is preliminary data.</text>
</comment>
<evidence type="ECO:0000256" key="1">
    <source>
        <dbReference type="SAM" id="MobiDB-lite"/>
    </source>
</evidence>
<protein>
    <submittedName>
        <fullName evidence="2">Uncharacterized protein</fullName>
    </submittedName>
</protein>
<feature type="compositionally biased region" description="Basic and acidic residues" evidence="1">
    <location>
        <begin position="91"/>
        <end position="105"/>
    </location>
</feature>
<dbReference type="AlphaFoldDB" id="A0AAV9NJ88"/>
<sequence>MSTSLLQVAFKPAPDRRQSKDHNAGSLLNASGVLPRKNSASSITSHKSEPGWMSSMNGIDRSRASSIASQTSQTSTKSSSGGFSKLFGKSKSSDKQKKDKKKDLDQIVLTSRHAAAVRTKLALDPKLKKATTKDQQQPIMTGTQSSAHLTAQEQEIRRPHSRPPSLKHAPKKEKVDMPMLTRIISGDEADEPDDWERLREEWRTRQLPSADMMQVIEGETLGGTPTSSSGTATPEDRDFLVKSSKSDIELPQTRIVQREGVRLVAAAYPSSDNEGVMPRPAKHHTPIGGRWQKNDAGVWKR</sequence>
<reference evidence="2 3" key="1">
    <citation type="submission" date="2023-08" db="EMBL/GenBank/DDBJ databases">
        <title>Black Yeasts Isolated from many extreme environments.</title>
        <authorList>
            <person name="Coleine C."/>
            <person name="Stajich J.E."/>
            <person name="Selbmann L."/>
        </authorList>
    </citation>
    <scope>NUCLEOTIDE SEQUENCE [LARGE SCALE GENOMIC DNA]</scope>
    <source>
        <strain evidence="2 3">CCFEE 5792</strain>
    </source>
</reference>
<accession>A0AAV9NJ88</accession>
<feature type="region of interest" description="Disordered" evidence="1">
    <location>
        <begin position="1"/>
        <end position="105"/>
    </location>
</feature>
<evidence type="ECO:0000313" key="3">
    <source>
        <dbReference type="Proteomes" id="UP001358417"/>
    </source>
</evidence>
<feature type="region of interest" description="Disordered" evidence="1">
    <location>
        <begin position="127"/>
        <end position="173"/>
    </location>
</feature>